<keyword evidence="1" id="KW-1133">Transmembrane helix</keyword>
<feature type="transmembrane region" description="Helical" evidence="1">
    <location>
        <begin position="534"/>
        <end position="552"/>
    </location>
</feature>
<dbReference type="HOGENOM" id="CLU_002755_1_2_7"/>
<dbReference type="Gene3D" id="3.30.70.1440">
    <property type="entry name" value="Multidrug efflux transporter AcrB pore domain"/>
    <property type="match status" value="1"/>
</dbReference>
<dbReference type="Proteomes" id="UP000006695">
    <property type="component" value="Chromosome"/>
</dbReference>
<evidence type="ECO:0000313" key="3">
    <source>
        <dbReference type="Proteomes" id="UP000006695"/>
    </source>
</evidence>
<dbReference type="Gene3D" id="3.30.70.1430">
    <property type="entry name" value="Multidrug efflux transporter AcrB pore domain"/>
    <property type="match status" value="2"/>
</dbReference>
<feature type="transmembrane region" description="Helical" evidence="1">
    <location>
        <begin position="993"/>
        <end position="1016"/>
    </location>
</feature>
<feature type="transmembrane region" description="Helical" evidence="1">
    <location>
        <begin position="425"/>
        <end position="446"/>
    </location>
</feature>
<dbReference type="EMBL" id="CP000698">
    <property type="protein sequence ID" value="ABQ25023.1"/>
    <property type="molecule type" value="Genomic_DNA"/>
</dbReference>
<evidence type="ECO:0000256" key="1">
    <source>
        <dbReference type="SAM" id="Phobius"/>
    </source>
</evidence>
<dbReference type="RefSeq" id="WP_011937747.1">
    <property type="nucleotide sequence ID" value="NC_009483.1"/>
</dbReference>
<keyword evidence="3" id="KW-1185">Reference proteome</keyword>
<dbReference type="AlphaFoldDB" id="A5GBM5"/>
<feature type="transmembrane region" description="Helical" evidence="1">
    <location>
        <begin position="857"/>
        <end position="875"/>
    </location>
</feature>
<dbReference type="GO" id="GO:0005886">
    <property type="term" value="C:plasma membrane"/>
    <property type="evidence" value="ECO:0007669"/>
    <property type="project" value="TreeGrafter"/>
</dbReference>
<feature type="transmembrane region" description="Helical" evidence="1">
    <location>
        <begin position="458"/>
        <end position="480"/>
    </location>
</feature>
<name>A5GBM5_GEOUR</name>
<accession>A5GBM5</accession>
<feature type="transmembrane region" description="Helical" evidence="1">
    <location>
        <begin position="336"/>
        <end position="352"/>
    </location>
</feature>
<feature type="transmembrane region" description="Helical" evidence="1">
    <location>
        <begin position="959"/>
        <end position="981"/>
    </location>
</feature>
<dbReference type="KEGG" id="gur:Gura_0815"/>
<dbReference type="PANTHER" id="PTHR32063:SF0">
    <property type="entry name" value="SWARMING MOTILITY PROTEIN SWRC"/>
    <property type="match status" value="1"/>
</dbReference>
<evidence type="ECO:0000313" key="2">
    <source>
        <dbReference type="EMBL" id="ABQ25023.1"/>
    </source>
</evidence>
<organism evidence="2 3">
    <name type="scientific">Geotalea uraniireducens (strain Rf4)</name>
    <name type="common">Geobacter uraniireducens</name>
    <dbReference type="NCBI Taxonomy" id="351605"/>
    <lineage>
        <taxon>Bacteria</taxon>
        <taxon>Pseudomonadati</taxon>
        <taxon>Thermodesulfobacteriota</taxon>
        <taxon>Desulfuromonadia</taxon>
        <taxon>Geobacterales</taxon>
        <taxon>Geobacteraceae</taxon>
        <taxon>Geotalea</taxon>
    </lineage>
</organism>
<dbReference type="Gene3D" id="1.20.1640.10">
    <property type="entry name" value="Multidrug efflux transporter AcrB transmembrane domain"/>
    <property type="match status" value="2"/>
</dbReference>
<dbReference type="InterPro" id="IPR027463">
    <property type="entry name" value="AcrB_DN_DC_subdom"/>
</dbReference>
<dbReference type="OrthoDB" id="9807612at2"/>
<dbReference type="Gene3D" id="3.30.70.1320">
    <property type="entry name" value="Multidrug efflux transporter AcrB pore domain like"/>
    <property type="match status" value="1"/>
</dbReference>
<keyword evidence="1" id="KW-0812">Transmembrane</keyword>
<feature type="transmembrane region" description="Helical" evidence="1">
    <location>
        <begin position="915"/>
        <end position="938"/>
    </location>
</feature>
<dbReference type="GO" id="GO:0042910">
    <property type="term" value="F:xenobiotic transmembrane transporter activity"/>
    <property type="evidence" value="ECO:0007669"/>
    <property type="project" value="TreeGrafter"/>
</dbReference>
<dbReference type="SUPFAM" id="SSF82693">
    <property type="entry name" value="Multidrug efflux transporter AcrB pore domain, PN1, PN2, PC1 and PC2 subdomains"/>
    <property type="match status" value="3"/>
</dbReference>
<dbReference type="SUPFAM" id="SSF82714">
    <property type="entry name" value="Multidrug efflux transporter AcrB TolC docking domain, DN and DC subdomains"/>
    <property type="match status" value="2"/>
</dbReference>
<dbReference type="STRING" id="351605.Gura_0815"/>
<dbReference type="Gene3D" id="3.30.2090.10">
    <property type="entry name" value="Multidrug efflux transporter AcrB TolC docking domain, DN and DC subdomains"/>
    <property type="match status" value="2"/>
</dbReference>
<feature type="transmembrane region" description="Helical" evidence="1">
    <location>
        <begin position="12"/>
        <end position="29"/>
    </location>
</feature>
<dbReference type="PRINTS" id="PR00702">
    <property type="entry name" value="ACRIFLAVINRP"/>
</dbReference>
<proteinExistence type="predicted"/>
<reference evidence="2 3" key="1">
    <citation type="submission" date="2007-05" db="EMBL/GenBank/DDBJ databases">
        <title>Complete sequence of Geobacter uraniireducens Rf4.</title>
        <authorList>
            <consortium name="US DOE Joint Genome Institute"/>
            <person name="Copeland A."/>
            <person name="Lucas S."/>
            <person name="Lapidus A."/>
            <person name="Barry K."/>
            <person name="Detter J.C."/>
            <person name="Glavina del Rio T."/>
            <person name="Hammon N."/>
            <person name="Israni S."/>
            <person name="Dalin E."/>
            <person name="Tice H."/>
            <person name="Pitluck S."/>
            <person name="Chertkov O."/>
            <person name="Brettin T."/>
            <person name="Bruce D."/>
            <person name="Han C."/>
            <person name="Schmutz J."/>
            <person name="Larimer F."/>
            <person name="Land M."/>
            <person name="Hauser L."/>
            <person name="Kyrpides N."/>
            <person name="Mikhailova N."/>
            <person name="Shelobolina E."/>
            <person name="Aklujkar M."/>
            <person name="Lovley D."/>
            <person name="Richardson P."/>
        </authorList>
    </citation>
    <scope>NUCLEOTIDE SEQUENCE [LARGE SCALE GENOMIC DNA]</scope>
    <source>
        <strain evidence="2 3">Rf4</strain>
    </source>
</reference>
<dbReference type="PANTHER" id="PTHR32063">
    <property type="match status" value="1"/>
</dbReference>
<keyword evidence="1" id="KW-0472">Membrane</keyword>
<dbReference type="Pfam" id="PF00873">
    <property type="entry name" value="ACR_tran"/>
    <property type="match status" value="1"/>
</dbReference>
<protein>
    <submittedName>
        <fullName evidence="2">Acriflavin resistance protein</fullName>
    </submittedName>
</protein>
<feature type="transmembrane region" description="Helical" evidence="1">
    <location>
        <begin position="359"/>
        <end position="379"/>
    </location>
</feature>
<dbReference type="InterPro" id="IPR001036">
    <property type="entry name" value="Acrflvin-R"/>
</dbReference>
<dbReference type="SUPFAM" id="SSF82866">
    <property type="entry name" value="Multidrug efflux transporter AcrB transmembrane domain"/>
    <property type="match status" value="2"/>
</dbReference>
<sequence length="1036" mass="113010">MILSNTSIKRPIFATVMILALVVLGIFSYRRLSVEMFPNVEFPIVSVITTFPGASPETVERELSKRIEEAVNQVAGVKHVFSTSRESVSSVVVEFRLEEKVNDAAQEVRAKISSIRGTLPTGIEEPIIQKMDFNAAPVAALAVQSSTLSARELTTLVEKKVKKRFESVAGVGKVDMIGGQKREINVDLDPTRLDSLGLGVNDVVNGIKSENTNTPLGRITRGTAEYPLRIEGKPDRADLYRQMVVVQRNGRPIALGEVARVSDGVEEKRKLALVNGQPAIGLDIYKQSGGNQVELVDTVKKVMAKVQKEMPPGVTISLVRDGSIMTRESLADVKETLIIGGILTVLIVFCFINSWRSTVITGVTLPISVISSFIVMNALGMTLNVMTLMALSLAIGMLIDDAIVVRENIVRHLEMGKDHMEAARFGTSEIGLAVFATSMSIIAVFIPVAFMKGIVGRFFYQFGISVAFAVLVSLFVSFTLDPMLSSRWHDPSIHLQGRRKGIARLLEIFNNWFDKSADKYRGAIGWALDHRKTVMALAFASFVAGIMIFGSLESSFMAPEDKGEFQISFKTAPDASMAETENRMNAVLAAVKESPEVDHTYATIGAGDSGTVRDGLLYVKLKERNERKKNQFLLQREVRERLRKVAGITFSIEEVGQIGGAQKPLNVNLKGDDLTTLKQLGARLKEELYKVPGIVDLSMTLENDIPEYRLRVDRDKALSAGVTTNDIVGAVGRLVGGEAISTYEDEDGDAVDVRVRLPATMRQNSSQVSDLKVSVPDGKTGVKLISLGSMTSTVVAASPTEINRRDLARQVTVSANLDRLPVGTAAKHVETASKRINMPPGYSVNLSGEAEDMAESFGYMGESLLLAVLFVYLILAAQFESFFEPLAIMLSLPLSIVGMAGMLKLTGDTVNIMSLIGLIMLMGLVTKNAILLVDYAKVLQRRDGMKRRDAVILAGRTRLRPIIMTTLAMIFGMMPLFFAIGAGAEGRAPMARAVVGGLLTSTMLTLLVVPVMYTIMDDLGGWLKRKWRREGQSGHP</sequence>
<gene>
    <name evidence="2" type="ordered locus">Gura_0815</name>
</gene>